<evidence type="ECO:0000313" key="2">
    <source>
        <dbReference type="Proteomes" id="UP000627781"/>
    </source>
</evidence>
<evidence type="ECO:0000313" key="1">
    <source>
        <dbReference type="EMBL" id="MBD7911415.1"/>
    </source>
</evidence>
<reference evidence="1 2" key="1">
    <citation type="submission" date="2020-08" db="EMBL/GenBank/DDBJ databases">
        <title>A Genomic Blueprint of the Chicken Gut Microbiome.</title>
        <authorList>
            <person name="Gilroy R."/>
            <person name="Ravi A."/>
            <person name="Getino M."/>
            <person name="Pursley I."/>
            <person name="Horton D.L."/>
            <person name="Alikhan N.-F."/>
            <person name="Baker D."/>
            <person name="Gharbi K."/>
            <person name="Hall N."/>
            <person name="Watson M."/>
            <person name="Adriaenssens E.M."/>
            <person name="Foster-Nyarko E."/>
            <person name="Jarju S."/>
            <person name="Secka A."/>
            <person name="Antonio M."/>
            <person name="Oren A."/>
            <person name="Chaudhuri R."/>
            <person name="La Ragione R.M."/>
            <person name="Hildebrand F."/>
            <person name="Pallen M.J."/>
        </authorList>
    </citation>
    <scope>NUCLEOTIDE SEQUENCE [LARGE SCALE GENOMIC DNA]</scope>
    <source>
        <strain evidence="1 2">Sa3CVN1</strain>
    </source>
</reference>
<protein>
    <recommendedName>
        <fullName evidence="3">DUF2935 domain-containing protein</fullName>
    </recommendedName>
</protein>
<gene>
    <name evidence="1" type="ORF">H9661_08610</name>
</gene>
<organism evidence="1 2">
    <name type="scientific">Clostridium cibarium</name>
    <dbReference type="NCBI Taxonomy" id="2762247"/>
    <lineage>
        <taxon>Bacteria</taxon>
        <taxon>Bacillati</taxon>
        <taxon>Bacillota</taxon>
        <taxon>Clostridia</taxon>
        <taxon>Eubacteriales</taxon>
        <taxon>Clostridiaceae</taxon>
        <taxon>Clostridium</taxon>
    </lineage>
</organism>
<accession>A0ABR8PTB1</accession>
<keyword evidence="2" id="KW-1185">Reference proteome</keyword>
<dbReference type="EMBL" id="JACSRA010000011">
    <property type="protein sequence ID" value="MBD7911415.1"/>
    <property type="molecule type" value="Genomic_DNA"/>
</dbReference>
<dbReference type="RefSeq" id="WP_191768269.1">
    <property type="nucleotide sequence ID" value="NZ_JACSRA010000011.1"/>
</dbReference>
<dbReference type="Proteomes" id="UP000627781">
    <property type="component" value="Unassembled WGS sequence"/>
</dbReference>
<name>A0ABR8PTB1_9CLOT</name>
<sequence length="295" mass="34801">MNNETSLERFPEDSIDEYKNELYILINYSTQIKNFTWPKLNYFDIWTGGICQYENIKIYWADMSNEFIDWLMSVLKRTIEIEKILINDNTTIPPLLRSSISICNTLITNDPTDGYYIKLLMRNRELLYNSFCIYARLSLKLFEKLNANTREFDCSISEIMYDDDSINYAIKIEKGKIKNLDKHFSQTNTAIEKELSSTENSKRIEDLKTLESIKITLESFNSEINPIKDNFKIIINLWSFAFDYFKSTIETLRSIYSTTTQDWAIVINKLNDILISWNALIDIMNKIQIQFSNIL</sequence>
<comment type="caution">
    <text evidence="1">The sequence shown here is derived from an EMBL/GenBank/DDBJ whole genome shotgun (WGS) entry which is preliminary data.</text>
</comment>
<evidence type="ECO:0008006" key="3">
    <source>
        <dbReference type="Google" id="ProtNLM"/>
    </source>
</evidence>
<proteinExistence type="predicted"/>